<organism evidence="5 6">
    <name type="scientific">Truncatella angustata</name>
    <dbReference type="NCBI Taxonomy" id="152316"/>
    <lineage>
        <taxon>Eukaryota</taxon>
        <taxon>Fungi</taxon>
        <taxon>Dikarya</taxon>
        <taxon>Ascomycota</taxon>
        <taxon>Pezizomycotina</taxon>
        <taxon>Sordariomycetes</taxon>
        <taxon>Xylariomycetidae</taxon>
        <taxon>Amphisphaeriales</taxon>
        <taxon>Sporocadaceae</taxon>
        <taxon>Truncatella</taxon>
    </lineage>
</organism>
<dbReference type="Pfam" id="PF01565">
    <property type="entry name" value="FAD_binding_4"/>
    <property type="match status" value="1"/>
</dbReference>
<evidence type="ECO:0000256" key="2">
    <source>
        <dbReference type="ARBA" id="ARBA00023002"/>
    </source>
</evidence>
<dbReference type="Gene3D" id="3.30.465.10">
    <property type="match status" value="2"/>
</dbReference>
<evidence type="ECO:0000256" key="3">
    <source>
        <dbReference type="SAM" id="SignalP"/>
    </source>
</evidence>
<evidence type="ECO:0000259" key="4">
    <source>
        <dbReference type="PROSITE" id="PS51387"/>
    </source>
</evidence>
<dbReference type="GO" id="GO:0016491">
    <property type="term" value="F:oxidoreductase activity"/>
    <property type="evidence" value="ECO:0007669"/>
    <property type="project" value="UniProtKB-KW"/>
</dbReference>
<keyword evidence="2" id="KW-0560">Oxidoreductase</keyword>
<protein>
    <recommendedName>
        <fullName evidence="4">FAD-binding PCMH-type domain-containing protein</fullName>
    </recommendedName>
</protein>
<reference evidence="5" key="1">
    <citation type="journal article" date="2021" name="Nat. Commun.">
        <title>Genetic determinants of endophytism in the Arabidopsis root mycobiome.</title>
        <authorList>
            <person name="Mesny F."/>
            <person name="Miyauchi S."/>
            <person name="Thiergart T."/>
            <person name="Pickel B."/>
            <person name="Atanasova L."/>
            <person name="Karlsson M."/>
            <person name="Huettel B."/>
            <person name="Barry K.W."/>
            <person name="Haridas S."/>
            <person name="Chen C."/>
            <person name="Bauer D."/>
            <person name="Andreopoulos W."/>
            <person name="Pangilinan J."/>
            <person name="LaButti K."/>
            <person name="Riley R."/>
            <person name="Lipzen A."/>
            <person name="Clum A."/>
            <person name="Drula E."/>
            <person name="Henrissat B."/>
            <person name="Kohler A."/>
            <person name="Grigoriev I.V."/>
            <person name="Martin F.M."/>
            <person name="Hacquard S."/>
        </authorList>
    </citation>
    <scope>NUCLEOTIDE SEQUENCE</scope>
    <source>
        <strain evidence="5">MPI-SDFR-AT-0073</strain>
    </source>
</reference>
<proteinExistence type="inferred from homology"/>
<keyword evidence="6" id="KW-1185">Reference proteome</keyword>
<dbReference type="GO" id="GO:0071949">
    <property type="term" value="F:FAD binding"/>
    <property type="evidence" value="ECO:0007669"/>
    <property type="project" value="InterPro"/>
</dbReference>
<feature type="domain" description="FAD-binding PCMH-type" evidence="4">
    <location>
        <begin position="126"/>
        <end position="308"/>
    </location>
</feature>
<sequence>MKVTTYLCVLAFTSTSAIGHNLLITLGKDDHGINSSFCKATPGTTSWPSEVSWSQFNQSLGGGLLRPPPPGAVCHPGQSTYDAERCDAVATAWRTYDFHSQDPVSNMWNQYSNDSCLPNVTYPCSDAGYPTYAVNATEAEHVRLSFRFAQKYNVRLVVKSSGHDFQGRSTAPGALTIWIHHMQRLQTLSAFQPQGCDFTIEGDAVTVAGGTQMVKIYEELDKINQTAVGGGGKTVSVGGYITGGGHSILAPRYGLAADQVLEMEVVTPKGEVLVANECQNKDLFWAMRGGGGSTFGVVTLITMATHPTPQIVAWDGAIASFEVGAPWFWDMIGYLLAQLPYLDSKGISGYPTIYPNVSNPIGQGPSRVSAFTGSFILQDTQNVTEIQEILQPVLDYVRTTWPQAYILANVLPPYPSFLDWYADHYDRSAAGTNEYVGSHLMNAKAFEDAAALGAVFKTFSEVGGGSSPFLVAGAGVRNAKPRGGGNSVCPAWRKALVHATNGISFPPLDPAARQQALADLNAAVEPVRQLSPNMGAYVNERLLQNNPGEPDWQHSFWGQNYERLHRIKRAVDPHDLLWCHPCVGNERWEEVGYRLCRISDHYK</sequence>
<dbReference type="OrthoDB" id="9983560at2759"/>
<dbReference type="EMBL" id="JAGPXC010000002">
    <property type="protein sequence ID" value="KAH6657041.1"/>
    <property type="molecule type" value="Genomic_DNA"/>
</dbReference>
<dbReference type="InterPro" id="IPR050432">
    <property type="entry name" value="FAD-linked_Oxidoreductases_BP"/>
</dbReference>
<dbReference type="PROSITE" id="PS51387">
    <property type="entry name" value="FAD_PCMH"/>
    <property type="match status" value="1"/>
</dbReference>
<dbReference type="Pfam" id="PF08031">
    <property type="entry name" value="BBE"/>
    <property type="match status" value="1"/>
</dbReference>
<keyword evidence="3" id="KW-0732">Signal</keyword>
<dbReference type="AlphaFoldDB" id="A0A9P8URL7"/>
<dbReference type="SUPFAM" id="SSF56176">
    <property type="entry name" value="FAD-binding/transporter-associated domain-like"/>
    <property type="match status" value="1"/>
</dbReference>
<feature type="signal peptide" evidence="3">
    <location>
        <begin position="1"/>
        <end position="19"/>
    </location>
</feature>
<dbReference type="PANTHER" id="PTHR13878:SF91">
    <property type="entry name" value="FAD BINDING DOMAIN PROTEIN (AFU_ORTHOLOGUE AFUA_6G12070)-RELATED"/>
    <property type="match status" value="1"/>
</dbReference>
<dbReference type="Proteomes" id="UP000758603">
    <property type="component" value="Unassembled WGS sequence"/>
</dbReference>
<dbReference type="InterPro" id="IPR012951">
    <property type="entry name" value="BBE"/>
</dbReference>
<accession>A0A9P8URL7</accession>
<comment type="similarity">
    <text evidence="1">Belongs to the oxygen-dependent FAD-linked oxidoreductase family.</text>
</comment>
<evidence type="ECO:0000313" key="5">
    <source>
        <dbReference type="EMBL" id="KAH6657041.1"/>
    </source>
</evidence>
<evidence type="ECO:0000313" key="6">
    <source>
        <dbReference type="Proteomes" id="UP000758603"/>
    </source>
</evidence>
<dbReference type="InterPro" id="IPR016169">
    <property type="entry name" value="FAD-bd_PCMH_sub2"/>
</dbReference>
<dbReference type="PANTHER" id="PTHR13878">
    <property type="entry name" value="GULONOLACTONE OXIDASE"/>
    <property type="match status" value="1"/>
</dbReference>
<dbReference type="InterPro" id="IPR016166">
    <property type="entry name" value="FAD-bd_PCMH"/>
</dbReference>
<gene>
    <name evidence="5" type="ORF">BKA67DRAFT_514826</name>
</gene>
<dbReference type="InterPro" id="IPR036318">
    <property type="entry name" value="FAD-bd_PCMH-like_sf"/>
</dbReference>
<comment type="caution">
    <text evidence="5">The sequence shown here is derived from an EMBL/GenBank/DDBJ whole genome shotgun (WGS) entry which is preliminary data.</text>
</comment>
<dbReference type="RefSeq" id="XP_045961275.1">
    <property type="nucleotide sequence ID" value="XM_046097674.1"/>
</dbReference>
<feature type="chain" id="PRO_5040423534" description="FAD-binding PCMH-type domain-containing protein" evidence="3">
    <location>
        <begin position="20"/>
        <end position="603"/>
    </location>
</feature>
<evidence type="ECO:0000256" key="1">
    <source>
        <dbReference type="ARBA" id="ARBA00005466"/>
    </source>
</evidence>
<dbReference type="InterPro" id="IPR006094">
    <property type="entry name" value="Oxid_FAD_bind_N"/>
</dbReference>
<name>A0A9P8URL7_9PEZI</name>
<dbReference type="GeneID" id="70126566"/>